<evidence type="ECO:0000313" key="2">
    <source>
        <dbReference type="Proteomes" id="UP000799302"/>
    </source>
</evidence>
<organism evidence="1 2">
    <name type="scientific">Microthyrium microscopicum</name>
    <dbReference type="NCBI Taxonomy" id="703497"/>
    <lineage>
        <taxon>Eukaryota</taxon>
        <taxon>Fungi</taxon>
        <taxon>Dikarya</taxon>
        <taxon>Ascomycota</taxon>
        <taxon>Pezizomycotina</taxon>
        <taxon>Dothideomycetes</taxon>
        <taxon>Dothideomycetes incertae sedis</taxon>
        <taxon>Microthyriales</taxon>
        <taxon>Microthyriaceae</taxon>
        <taxon>Microthyrium</taxon>
    </lineage>
</organism>
<proteinExistence type="predicted"/>
<evidence type="ECO:0000313" key="1">
    <source>
        <dbReference type="EMBL" id="KAF2663606.1"/>
    </source>
</evidence>
<gene>
    <name evidence="1" type="ORF">BT63DRAFT_418519</name>
</gene>
<dbReference type="Proteomes" id="UP000799302">
    <property type="component" value="Unassembled WGS sequence"/>
</dbReference>
<sequence length="397" mass="44068">MSDDSDFLNEPDFPSPSHGYAYSRFQEIPVVDHPLDSRARNSQMLDPTAPIMPTIYPAPNGHVKYDRFTNTMHFRGYPESLNLPDAVSFRPGAFLSDTMPNSPALIPTLDPCDFELEPGASDFPRTPVAFSLVDNGTRSEIYGPTGVDPFSPSMPGDRSSVPLLPSLSFLLPTPSVPNPQPQQDIVMSGTSNPPATVQIGSQAAIAQIDARLQVVDSAIAALEDRQIHAFAPTPSPIPYIPADLVVKNTRASMEVTEFPVTQDKNGNWVLLGCRYCNGGNAEVIHNKHHQPDRFEFLKGSYQFSKHMLECHNTARVESGHWFSPQIWSHEDRDWVIQTCSVGYIAPDQIRRIAPRPLTRDRHPLVVELRRLKRERAQLLKKKKDLATGNLGQETSGA</sequence>
<accession>A0A6A6TVV7</accession>
<dbReference type="EMBL" id="MU004244">
    <property type="protein sequence ID" value="KAF2663606.1"/>
    <property type="molecule type" value="Genomic_DNA"/>
</dbReference>
<dbReference type="AlphaFoldDB" id="A0A6A6TVV7"/>
<reference evidence="1" key="1">
    <citation type="journal article" date="2020" name="Stud. Mycol.">
        <title>101 Dothideomycetes genomes: a test case for predicting lifestyles and emergence of pathogens.</title>
        <authorList>
            <person name="Haridas S."/>
            <person name="Albert R."/>
            <person name="Binder M."/>
            <person name="Bloem J."/>
            <person name="Labutti K."/>
            <person name="Salamov A."/>
            <person name="Andreopoulos B."/>
            <person name="Baker S."/>
            <person name="Barry K."/>
            <person name="Bills G."/>
            <person name="Bluhm B."/>
            <person name="Cannon C."/>
            <person name="Castanera R."/>
            <person name="Culley D."/>
            <person name="Daum C."/>
            <person name="Ezra D."/>
            <person name="Gonzalez J."/>
            <person name="Henrissat B."/>
            <person name="Kuo A."/>
            <person name="Liang C."/>
            <person name="Lipzen A."/>
            <person name="Lutzoni F."/>
            <person name="Magnuson J."/>
            <person name="Mondo S."/>
            <person name="Nolan M."/>
            <person name="Ohm R."/>
            <person name="Pangilinan J."/>
            <person name="Park H.-J."/>
            <person name="Ramirez L."/>
            <person name="Alfaro M."/>
            <person name="Sun H."/>
            <person name="Tritt A."/>
            <person name="Yoshinaga Y."/>
            <person name="Zwiers L.-H."/>
            <person name="Turgeon B."/>
            <person name="Goodwin S."/>
            <person name="Spatafora J."/>
            <person name="Crous P."/>
            <person name="Grigoriev I."/>
        </authorList>
    </citation>
    <scope>NUCLEOTIDE SEQUENCE</scope>
    <source>
        <strain evidence="1">CBS 115976</strain>
    </source>
</reference>
<keyword evidence="2" id="KW-1185">Reference proteome</keyword>
<name>A0A6A6TVV7_9PEZI</name>
<protein>
    <submittedName>
        <fullName evidence="1">Uncharacterized protein</fullName>
    </submittedName>
</protein>